<comment type="caution">
    <text evidence="1">The sequence shown here is derived from an EMBL/GenBank/DDBJ whole genome shotgun (WGS) entry which is preliminary data.</text>
</comment>
<gene>
    <name evidence="1" type="ORF">WMO26_09955</name>
</gene>
<dbReference type="RefSeq" id="WP_349220062.1">
    <property type="nucleotide sequence ID" value="NZ_JBBMFD010000018.1"/>
</dbReference>
<sequence length="153" mass="17635">MKRLTTEQTSFAAEHHGLMLEYLEANHLSPDDYYDVVVFGYLEAVQQYLTQGYSGSFRELAWRKMDRSLREEMAPIPLEKQVEDYLESMDRLLQSLRLEDALSLFEKREKEILLALLEEGPVLSALQQKCASVEDFLQELSLLCQKLDAQAAA</sequence>
<protein>
    <submittedName>
        <fullName evidence="1">Uncharacterized protein</fullName>
    </submittedName>
</protein>
<dbReference type="EMBL" id="JBBMFD010000018">
    <property type="protein sequence ID" value="MEQ2441147.1"/>
    <property type="molecule type" value="Genomic_DNA"/>
</dbReference>
<dbReference type="Proteomes" id="UP001489509">
    <property type="component" value="Unassembled WGS sequence"/>
</dbReference>
<accession>A0ABV1E1F3</accession>
<evidence type="ECO:0000313" key="2">
    <source>
        <dbReference type="Proteomes" id="UP001489509"/>
    </source>
</evidence>
<name>A0ABV1E1F3_9FIRM</name>
<proteinExistence type="predicted"/>
<evidence type="ECO:0000313" key="1">
    <source>
        <dbReference type="EMBL" id="MEQ2441147.1"/>
    </source>
</evidence>
<reference evidence="1 2" key="1">
    <citation type="submission" date="2024-03" db="EMBL/GenBank/DDBJ databases">
        <title>Human intestinal bacterial collection.</title>
        <authorList>
            <person name="Pauvert C."/>
            <person name="Hitch T.C.A."/>
            <person name="Clavel T."/>
        </authorList>
    </citation>
    <scope>NUCLEOTIDE SEQUENCE [LARGE SCALE GENOMIC DNA]</scope>
    <source>
        <strain evidence="1 2">CLA-JM-H44</strain>
    </source>
</reference>
<organism evidence="1 2">
    <name type="scientific">Solibaculum intestinale</name>
    <dbReference type="NCBI Taxonomy" id="3133165"/>
    <lineage>
        <taxon>Bacteria</taxon>
        <taxon>Bacillati</taxon>
        <taxon>Bacillota</taxon>
        <taxon>Clostridia</taxon>
        <taxon>Eubacteriales</taxon>
        <taxon>Oscillospiraceae</taxon>
        <taxon>Solibaculum</taxon>
    </lineage>
</organism>
<keyword evidence="2" id="KW-1185">Reference proteome</keyword>